<dbReference type="InterPro" id="IPR000383">
    <property type="entry name" value="Xaa-Pro-like_dom"/>
</dbReference>
<dbReference type="AlphaFoldDB" id="A0A934W157"/>
<evidence type="ECO:0000313" key="5">
    <source>
        <dbReference type="Proteomes" id="UP000622890"/>
    </source>
</evidence>
<evidence type="ECO:0000256" key="1">
    <source>
        <dbReference type="ARBA" id="ARBA00022801"/>
    </source>
</evidence>
<feature type="signal peptide" evidence="2">
    <location>
        <begin position="1"/>
        <end position="23"/>
    </location>
</feature>
<keyword evidence="2" id="KW-0732">Signal</keyword>
<sequence>MLARLTASILIALSFGAAAHSHAQPLPDAPLDARLNEEVIMMPSSTGDGGLQLETTIFRPSGPGPFPLLIMNHGKQPGDPRAQGRDRFVYLSREFVRRGYAVMIPMRTGFAHSGGEYTDYGCNMTANGYLQANDIRAALDWARTQPWVDANHIIVAGQSYGGLATMAAGAADLPGVRGLINFAGGLRSDDDSCPWQSGLEAAFTTYGAHSGLPSLWFYGQNDSYFGPALAAQLRDDYVRAGGHAELVAYGPFKRDAHGLAGSQDGFAVWWPETRKFLERIGMPTEVTVAIADDVPLPASHFAALNDVEAIPYLHDGGRSAYRAFLDKETPRAFAVAPNGAWSWAEEGENPEWRALAACRASSGTPCKLYAVDDRVVWNDAPPVPANLADAAPATDSSTVDAAGAAMAKAADTVTANTLAVAARPLAPAAPTLPLQGE</sequence>
<evidence type="ECO:0000313" key="4">
    <source>
        <dbReference type="EMBL" id="MBK4734831.1"/>
    </source>
</evidence>
<dbReference type="RefSeq" id="WP_200591605.1">
    <property type="nucleotide sequence ID" value="NZ_JAEPBG010000003.1"/>
</dbReference>
<feature type="chain" id="PRO_5036851353" evidence="2">
    <location>
        <begin position="24"/>
        <end position="437"/>
    </location>
</feature>
<dbReference type="Proteomes" id="UP000622890">
    <property type="component" value="Unassembled WGS sequence"/>
</dbReference>
<feature type="domain" description="Xaa-Pro dipeptidyl-peptidase-like" evidence="3">
    <location>
        <begin position="50"/>
        <end position="198"/>
    </location>
</feature>
<dbReference type="PANTHER" id="PTHR22946:SF9">
    <property type="entry name" value="POLYKETIDE TRANSFERASE AF380"/>
    <property type="match status" value="1"/>
</dbReference>
<keyword evidence="1" id="KW-0378">Hydrolase</keyword>
<accession>A0A934W157</accession>
<dbReference type="PANTHER" id="PTHR22946">
    <property type="entry name" value="DIENELACTONE HYDROLASE DOMAIN-CONTAINING PROTEIN-RELATED"/>
    <property type="match status" value="1"/>
</dbReference>
<evidence type="ECO:0000256" key="2">
    <source>
        <dbReference type="SAM" id="SignalP"/>
    </source>
</evidence>
<proteinExistence type="predicted"/>
<evidence type="ECO:0000259" key="3">
    <source>
        <dbReference type="Pfam" id="PF02129"/>
    </source>
</evidence>
<comment type="caution">
    <text evidence="4">The sequence shown here is derived from an EMBL/GenBank/DDBJ whole genome shotgun (WGS) entry which is preliminary data.</text>
</comment>
<dbReference type="InterPro" id="IPR029058">
    <property type="entry name" value="AB_hydrolase_fold"/>
</dbReference>
<dbReference type="Gene3D" id="3.40.50.1820">
    <property type="entry name" value="alpha/beta hydrolase"/>
    <property type="match status" value="1"/>
</dbReference>
<dbReference type="GO" id="GO:0052689">
    <property type="term" value="F:carboxylic ester hydrolase activity"/>
    <property type="evidence" value="ECO:0007669"/>
    <property type="project" value="UniProtKB-ARBA"/>
</dbReference>
<dbReference type="InterPro" id="IPR050261">
    <property type="entry name" value="FrsA_esterase"/>
</dbReference>
<dbReference type="SUPFAM" id="SSF53474">
    <property type="entry name" value="alpha/beta-Hydrolases"/>
    <property type="match status" value="1"/>
</dbReference>
<dbReference type="EMBL" id="JAEPBG010000003">
    <property type="protein sequence ID" value="MBK4734831.1"/>
    <property type="molecule type" value="Genomic_DNA"/>
</dbReference>
<protein>
    <submittedName>
        <fullName evidence="4">Prolyl oligopeptidase family serine peptidase</fullName>
    </submittedName>
</protein>
<name>A0A934W157_9BURK</name>
<reference evidence="4" key="1">
    <citation type="submission" date="2021-01" db="EMBL/GenBank/DDBJ databases">
        <title>Genome sequence of strain Noviherbaspirillum sp. DKR-6.</title>
        <authorList>
            <person name="Chaudhary D.K."/>
        </authorList>
    </citation>
    <scope>NUCLEOTIDE SEQUENCE</scope>
    <source>
        <strain evidence="4">DKR-6</strain>
    </source>
</reference>
<dbReference type="Pfam" id="PF02129">
    <property type="entry name" value="Peptidase_S15"/>
    <property type="match status" value="1"/>
</dbReference>
<keyword evidence="5" id="KW-1185">Reference proteome</keyword>
<gene>
    <name evidence="4" type="ORF">JJB74_09465</name>
</gene>
<organism evidence="4 5">
    <name type="scientific">Noviherbaspirillum pedocola</name>
    <dbReference type="NCBI Taxonomy" id="2801341"/>
    <lineage>
        <taxon>Bacteria</taxon>
        <taxon>Pseudomonadati</taxon>
        <taxon>Pseudomonadota</taxon>
        <taxon>Betaproteobacteria</taxon>
        <taxon>Burkholderiales</taxon>
        <taxon>Oxalobacteraceae</taxon>
        <taxon>Noviherbaspirillum</taxon>
    </lineage>
</organism>